<keyword evidence="1" id="KW-0732">Signal</keyword>
<reference evidence="3" key="1">
    <citation type="submission" date="2012-07" db="EMBL/GenBank/DDBJ databases">
        <authorList>
            <person name="Luo G.H."/>
            <person name="Fang J.C."/>
        </authorList>
    </citation>
    <scope>NUCLEOTIDE SEQUENCE</scope>
</reference>
<feature type="signal peptide" evidence="1">
    <location>
        <begin position="1"/>
        <end position="22"/>
    </location>
</feature>
<dbReference type="Pfam" id="PF13843">
    <property type="entry name" value="DDE_Tnp_1_7"/>
    <property type="match status" value="1"/>
</dbReference>
<name>S4UKH5_CHISP</name>
<feature type="chain" id="PRO_5004524164" evidence="1">
    <location>
        <begin position="23"/>
        <end position="637"/>
    </location>
</feature>
<protein>
    <submittedName>
        <fullName evidence="3">Transposase</fullName>
    </submittedName>
</protein>
<dbReference type="EMBL" id="JX392388">
    <property type="protein sequence ID" value="AGK25051.1"/>
    <property type="molecule type" value="Genomic_DNA"/>
</dbReference>
<accession>S4UKH5</accession>
<dbReference type="PANTHER" id="PTHR47272">
    <property type="entry name" value="DDE_TNP_1_7 DOMAIN-CONTAINING PROTEIN"/>
    <property type="match status" value="1"/>
</dbReference>
<organism evidence="3">
    <name type="scientific">Chilo suppressalis</name>
    <name type="common">Asiatic rice borer moth</name>
    <dbReference type="NCBI Taxonomy" id="168631"/>
    <lineage>
        <taxon>Eukaryota</taxon>
        <taxon>Metazoa</taxon>
        <taxon>Ecdysozoa</taxon>
        <taxon>Arthropoda</taxon>
        <taxon>Hexapoda</taxon>
        <taxon>Insecta</taxon>
        <taxon>Pterygota</taxon>
        <taxon>Neoptera</taxon>
        <taxon>Endopterygota</taxon>
        <taxon>Lepidoptera</taxon>
        <taxon>Glossata</taxon>
        <taxon>Ditrysia</taxon>
        <taxon>Pyraloidea</taxon>
        <taxon>Crambidae</taxon>
        <taxon>Crambinae</taxon>
        <taxon>Chilo</taxon>
    </lineage>
</organism>
<proteinExistence type="predicted"/>
<evidence type="ECO:0000313" key="3">
    <source>
        <dbReference type="EMBL" id="AGK25051.1"/>
    </source>
</evidence>
<feature type="domain" description="PiggyBac transposable element-derived protein" evidence="2">
    <location>
        <begin position="145"/>
        <end position="514"/>
    </location>
</feature>
<gene>
    <name evidence="3" type="primary">PLE2.1</name>
</gene>
<evidence type="ECO:0000256" key="1">
    <source>
        <dbReference type="SAM" id="SignalP"/>
    </source>
</evidence>
<dbReference type="InterPro" id="IPR029526">
    <property type="entry name" value="PGBD"/>
</dbReference>
<dbReference type="AlphaFoldDB" id="S4UKH5"/>
<sequence length="637" mass="74912">MRSFWWWLHVYAWFYVLFTAMASKACSDGQIEDILLRLEAGDISEDDCESEGDDLDFYPTREELLQVLEDDYELTNDDETGNDGDRSDPPLICDDENIHVSSSATDQRIPIRQMIWKKQSFPFDENRIKFESNTPYSSDIVNLDTPFHFFSYFFTKELLENIVQETNKYSVQKNPARPDTITVTELRQYLGILVYMSVFRYPSVRFYWNTKHAFTPISETMALNRFEKIRNILHFNDNEKHMPKDHPHHDRLHKLRPIIDHLNNKFGSIPYDQRLSIDEQMCATKLAHFMKQYLPNKPHKWGFKLFVMCSLQGFAYQFEIYSGKMIHDRLSTEPELGAVSDTVVRLTRRVPRNRNHIIYFDNFYTNIPLMHYFAQHGIYCLGTVQRNRLGKNCKLPSKAEVMKSNVPRGDFVENISSYEGTPITTVSWKDNKQVILLSTYVGADPIETIERYDKKEKKRVTIPCPRLIKEYNSHMGGVDLMDSFLGRYRIHMKTRKWYLRIFYHLLDITIINSWVLYLKINKQKGINPKNLMDLAEFRADLAEALCKYGIHKENKRGRPSSSIEEAIAKKKKNSIMPAMPPKDVRLDKVGHEPITTYTRRRCQYPQCKLLSSIKCSKCDVILCFKKKCNCFVLFHNN</sequence>
<evidence type="ECO:0000259" key="2">
    <source>
        <dbReference type="Pfam" id="PF13843"/>
    </source>
</evidence>